<name>B5Y767_COPPD</name>
<dbReference type="STRING" id="309798.COPRO5265_0246"/>
<dbReference type="Pfam" id="PF07687">
    <property type="entry name" value="M20_dimer"/>
    <property type="match status" value="1"/>
</dbReference>
<dbReference type="InterPro" id="IPR036264">
    <property type="entry name" value="Bact_exopeptidase_dim_dom"/>
</dbReference>
<dbReference type="Proteomes" id="UP000001732">
    <property type="component" value="Chromosome"/>
</dbReference>
<keyword evidence="6" id="KW-0862">Zinc</keyword>
<evidence type="ECO:0000256" key="1">
    <source>
        <dbReference type="ARBA" id="ARBA00001941"/>
    </source>
</evidence>
<dbReference type="GO" id="GO:0046872">
    <property type="term" value="F:metal ion binding"/>
    <property type="evidence" value="ECO:0007669"/>
    <property type="project" value="UniProtKB-KW"/>
</dbReference>
<reference evidence="9 10" key="2">
    <citation type="journal article" date="2014" name="Genome Announc.">
        <title>Complete Genome Sequence of Coprothermobacter proteolyticus DSM 5265.</title>
        <authorList>
            <person name="Alexiev A."/>
            <person name="Coil D.A."/>
            <person name="Badger J.H."/>
            <person name="Enticknap J."/>
            <person name="Ward N."/>
            <person name="Robb F.T."/>
            <person name="Eisen J.A."/>
        </authorList>
    </citation>
    <scope>NUCLEOTIDE SEQUENCE [LARGE SCALE GENOMIC DNA]</scope>
    <source>
        <strain evidence="10">ATCC 35245 / DSM 5265 / OCM 4 / BT</strain>
    </source>
</reference>
<keyword evidence="4" id="KW-0479">Metal-binding</keyword>
<feature type="domain" description="Peptidase M20 dimerisation" evidence="8">
    <location>
        <begin position="197"/>
        <end position="300"/>
    </location>
</feature>
<dbReference type="GO" id="GO:0016787">
    <property type="term" value="F:hydrolase activity"/>
    <property type="evidence" value="ECO:0007669"/>
    <property type="project" value="UniProtKB-KW"/>
</dbReference>
<comment type="cofactor">
    <cofactor evidence="2">
        <name>Zn(2+)</name>
        <dbReference type="ChEBI" id="CHEBI:29105"/>
    </cofactor>
</comment>
<dbReference type="PANTHER" id="PTHR43808">
    <property type="entry name" value="ACETYLORNITHINE DEACETYLASE"/>
    <property type="match status" value="1"/>
</dbReference>
<evidence type="ECO:0000256" key="7">
    <source>
        <dbReference type="ARBA" id="ARBA00023285"/>
    </source>
</evidence>
<evidence type="ECO:0000256" key="3">
    <source>
        <dbReference type="ARBA" id="ARBA00006247"/>
    </source>
</evidence>
<accession>B5Y767</accession>
<dbReference type="OrthoDB" id="9761532at2"/>
<dbReference type="InterPro" id="IPR010182">
    <property type="entry name" value="ArgE/DapE"/>
</dbReference>
<dbReference type="AlphaFoldDB" id="B5Y767"/>
<proteinExistence type="inferred from homology"/>
<protein>
    <submittedName>
        <fullName evidence="9">Succinyl-diaminopimelate desuccinylase</fullName>
    </submittedName>
</protein>
<evidence type="ECO:0000256" key="5">
    <source>
        <dbReference type="ARBA" id="ARBA00022801"/>
    </source>
</evidence>
<dbReference type="KEGG" id="cpo:COPRO5265_0246"/>
<dbReference type="PANTHER" id="PTHR43808:SF32">
    <property type="entry name" value="ARGE_DAPE-RELATED DEACYLASE"/>
    <property type="match status" value="1"/>
</dbReference>
<reference evidence="10" key="1">
    <citation type="submission" date="2008-08" db="EMBL/GenBank/DDBJ databases">
        <title>The complete genome sequence of Coprothermobacter proteolyticus strain ATCC 5245 / DSM 5265 / BT.</title>
        <authorList>
            <person name="Dodson R.J."/>
            <person name="Durkin A.S."/>
            <person name="Wu M."/>
            <person name="Eisen J."/>
            <person name="Sutton G."/>
        </authorList>
    </citation>
    <scope>NUCLEOTIDE SEQUENCE [LARGE SCALE GENOMIC DNA]</scope>
    <source>
        <strain evidence="10">ATCC 35245 / DSM 5265 / OCM 4 / BT</strain>
    </source>
</reference>
<sequence>MKDLEELVKSYEQEMVETLSKLVSIKAVNVRSGEGQSEWDRVKFLEPILKEMGLDTKVVVAPDPLVPEGRPNLLAVLPGKDTSRTLWFIGHLDTVPAGDPSLWSHDPFEAHVEDGKIYGRGAEDNGQAVITSLFAVKALIEAGIKPNVNIGLAFVADEETGSEYGIIYLIQQGIFKSTDMAVVPDSGDSEGSFIEVAEKSMMWLKFKVMGKQTHASMPGSGINAHKIGMMFALSVDEALHDNFSDRDELFEPPFSTFEITKKEANVENINTIPGSDVFYMDMRILPDENLDDILRIIDEIRTYFEYEYKVRIQLEIIQRSDAPAPTDPEHPLVKTLASVIKETRGIEPKVGGIGGGTCAAPLRRVGIPSVVWATIDELAHQPDEYAKIENLTKDALVFAKLMSRME</sequence>
<dbReference type="SUPFAM" id="SSF53187">
    <property type="entry name" value="Zn-dependent exopeptidases"/>
    <property type="match status" value="1"/>
</dbReference>
<evidence type="ECO:0000256" key="2">
    <source>
        <dbReference type="ARBA" id="ARBA00001947"/>
    </source>
</evidence>
<evidence type="ECO:0000313" key="10">
    <source>
        <dbReference type="Proteomes" id="UP000001732"/>
    </source>
</evidence>
<dbReference type="HOGENOM" id="CLU_021802_2_2_9"/>
<keyword evidence="10" id="KW-1185">Reference proteome</keyword>
<comment type="similarity">
    <text evidence="3">Belongs to the peptidase M20A family.</text>
</comment>
<evidence type="ECO:0000313" key="9">
    <source>
        <dbReference type="EMBL" id="ACI17306.1"/>
    </source>
</evidence>
<comment type="cofactor">
    <cofactor evidence="1">
        <name>Co(2+)</name>
        <dbReference type="ChEBI" id="CHEBI:48828"/>
    </cofactor>
</comment>
<gene>
    <name evidence="9" type="ordered locus">COPRO5265_0246</name>
</gene>
<dbReference type="Pfam" id="PF01546">
    <property type="entry name" value="Peptidase_M20"/>
    <property type="match status" value="1"/>
</dbReference>
<evidence type="ECO:0000256" key="6">
    <source>
        <dbReference type="ARBA" id="ARBA00022833"/>
    </source>
</evidence>
<dbReference type="Gene3D" id="3.30.70.360">
    <property type="match status" value="1"/>
</dbReference>
<keyword evidence="5" id="KW-0378">Hydrolase</keyword>
<dbReference type="NCBIfam" id="NF010589">
    <property type="entry name" value="PRK13983.1"/>
    <property type="match status" value="1"/>
</dbReference>
<dbReference type="NCBIfam" id="TIGR01910">
    <property type="entry name" value="DapE-ArgE"/>
    <property type="match status" value="1"/>
</dbReference>
<dbReference type="InterPro" id="IPR002933">
    <property type="entry name" value="Peptidase_M20"/>
</dbReference>
<keyword evidence="7" id="KW-0170">Cobalt</keyword>
<dbReference type="EMBL" id="CP001145">
    <property type="protein sequence ID" value="ACI17306.1"/>
    <property type="molecule type" value="Genomic_DNA"/>
</dbReference>
<dbReference type="InterPro" id="IPR011650">
    <property type="entry name" value="Peptidase_M20_dimer"/>
</dbReference>
<dbReference type="SUPFAM" id="SSF55031">
    <property type="entry name" value="Bacterial exopeptidase dimerisation domain"/>
    <property type="match status" value="1"/>
</dbReference>
<dbReference type="eggNOG" id="COG0624">
    <property type="taxonomic scope" value="Bacteria"/>
</dbReference>
<dbReference type="Gene3D" id="3.40.630.10">
    <property type="entry name" value="Zn peptidases"/>
    <property type="match status" value="2"/>
</dbReference>
<evidence type="ECO:0000256" key="4">
    <source>
        <dbReference type="ARBA" id="ARBA00022723"/>
    </source>
</evidence>
<dbReference type="RefSeq" id="WP_012543958.1">
    <property type="nucleotide sequence ID" value="NC_011295.1"/>
</dbReference>
<organism evidence="9 10">
    <name type="scientific">Coprothermobacter proteolyticus (strain ATCC 35245 / DSM 5265 / OCM 4 / BT)</name>
    <dbReference type="NCBI Taxonomy" id="309798"/>
    <lineage>
        <taxon>Bacteria</taxon>
        <taxon>Pseudomonadati</taxon>
        <taxon>Coprothermobacterota</taxon>
        <taxon>Coprothermobacteria</taxon>
        <taxon>Coprothermobacterales</taxon>
        <taxon>Coprothermobacteraceae</taxon>
        <taxon>Coprothermobacter</taxon>
    </lineage>
</organism>
<evidence type="ECO:0000259" key="8">
    <source>
        <dbReference type="Pfam" id="PF07687"/>
    </source>
</evidence>
<dbReference type="InterPro" id="IPR050072">
    <property type="entry name" value="Peptidase_M20A"/>
</dbReference>